<name>A0ABQ7B5P6_BRACR</name>
<feature type="region of interest" description="Disordered" evidence="3">
    <location>
        <begin position="306"/>
        <end position="489"/>
    </location>
</feature>
<evidence type="ECO:0000256" key="2">
    <source>
        <dbReference type="ARBA" id="ARBA00022837"/>
    </source>
</evidence>
<dbReference type="EMBL" id="QGKV02001507">
    <property type="protein sequence ID" value="KAF3527496.1"/>
    <property type="molecule type" value="Genomic_DNA"/>
</dbReference>
<feature type="compositionally biased region" description="Gly residues" evidence="3">
    <location>
        <begin position="457"/>
        <end position="487"/>
    </location>
</feature>
<sequence>MDIPPMKNPMDDLFGEDSDNDSRSSRSKSSSSGNASSSSSSSSGSASSSGASSSKGGDGDGDGGGADSSSSSDSGSSGGREERGDDRVDSYRNNDNVDIGSYPYEEDERDLFGSDNEEYTNTPALSTYSIPVLPAGWSNDNNGGRGGMGRGRWGNGRGGAGLLPRPGPFPGGRGGRGGFGGRYQNYQRDERFVSELKLSKSKETLSRKSTVFQEKIIIMCDIFVQVKQMLIALLCESEMKLADETIEIILDKTFEDADVNQDGKIDRLEWRDFVNKNPSLLKIMTLPYLRTVLKSLAEKNKERITNPILSNNPTSWDVDIPPMKNPMDDLFGEDSDNDSRSSRSKSSSSGNASSSSSSGSASSSGASSSKGGDGDGGGADSSSSSDSGSSGGREDHGDDRVDSYNGDSGVYPYDQEEEDDERDLFGSDNEEYTKTPALSTYSIPVLPAGWSSDNHGGRGGMGRGRWANGRGGAGLLPRPGGRGGFGGRYQNYQRDERFVSELKLSKSKETLSRKHTVFQEATHVSLAQPCELTSYSRVEGGQLFFDERGLRLFKRHVSEDIGADLNQGYDTFIEKIDLGSEGFGDFLGSIRAKNISLENIHFVTFRNNLNKILGAVYNRHEPWEMGVHKRNGTIYLDVHKLPEMPQSDLDRRRCYWGYCFESLATEDPGRAYGEDIHHVDSNVEFVSVVKTKLGAHRVLLGAEMDCCDETDEGRRIYIELKTSRELDDRTVERFEREKLLKFWIQSFVAGVPYILVGYRDDGGRLVRTERLRTKDIAHRARLKNYWQGNVCLAFADEVLCWLYGTVKENEDYRLSHVLTPSLIMFTFFNILHHHHLHTSVTL</sequence>
<evidence type="ECO:0000313" key="5">
    <source>
        <dbReference type="EMBL" id="KAF3527496.1"/>
    </source>
</evidence>
<feature type="compositionally biased region" description="Low complexity" evidence="3">
    <location>
        <begin position="27"/>
        <end position="55"/>
    </location>
</feature>
<gene>
    <name evidence="5" type="ORF">DY000_02037219</name>
</gene>
<feature type="compositionally biased region" description="Basic and acidic residues" evidence="3">
    <location>
        <begin position="392"/>
        <end position="402"/>
    </location>
</feature>
<dbReference type="PANTHER" id="PTHR12395:SF24">
    <property type="entry name" value="DECAPPING NUCLEASE"/>
    <property type="match status" value="1"/>
</dbReference>
<feature type="region of interest" description="Disordered" evidence="3">
    <location>
        <begin position="1"/>
        <end position="108"/>
    </location>
</feature>
<evidence type="ECO:0000256" key="1">
    <source>
        <dbReference type="ARBA" id="ARBA00006562"/>
    </source>
</evidence>
<protein>
    <recommendedName>
        <fullName evidence="4">EF-hand domain-containing protein</fullName>
    </recommendedName>
</protein>
<dbReference type="PANTHER" id="PTHR12395">
    <property type="entry name" value="DOM-3 RELATED"/>
    <property type="match status" value="1"/>
</dbReference>
<evidence type="ECO:0000259" key="4">
    <source>
        <dbReference type="PROSITE" id="PS50222"/>
    </source>
</evidence>
<dbReference type="Gene3D" id="1.10.238.10">
    <property type="entry name" value="EF-hand"/>
    <property type="match status" value="1"/>
</dbReference>
<keyword evidence="2" id="KW-0106">Calcium</keyword>
<dbReference type="Proteomes" id="UP000266723">
    <property type="component" value="Unassembled WGS sequence"/>
</dbReference>
<dbReference type="InterPro" id="IPR013961">
    <property type="entry name" value="RAI1"/>
</dbReference>
<dbReference type="SUPFAM" id="SSF47473">
    <property type="entry name" value="EF-hand"/>
    <property type="match status" value="1"/>
</dbReference>
<comment type="similarity">
    <text evidence="1">Belongs to the DXO/Dom3Z family.</text>
</comment>
<feature type="domain" description="EF-hand" evidence="4">
    <location>
        <begin position="245"/>
        <end position="280"/>
    </location>
</feature>
<evidence type="ECO:0000256" key="3">
    <source>
        <dbReference type="SAM" id="MobiDB-lite"/>
    </source>
</evidence>
<comment type="caution">
    <text evidence="5">The sequence shown here is derived from an EMBL/GenBank/DDBJ whole genome shotgun (WGS) entry which is preliminary data.</text>
</comment>
<dbReference type="InterPro" id="IPR011992">
    <property type="entry name" value="EF-hand-dom_pair"/>
</dbReference>
<accession>A0ABQ7B5P6</accession>
<dbReference type="InterPro" id="IPR002048">
    <property type="entry name" value="EF_hand_dom"/>
</dbReference>
<feature type="compositionally biased region" description="Low complexity" evidence="3">
    <location>
        <begin position="344"/>
        <end position="370"/>
    </location>
</feature>
<proteinExistence type="inferred from homology"/>
<feature type="compositionally biased region" description="Basic and acidic residues" evidence="3">
    <location>
        <begin position="79"/>
        <end position="92"/>
    </location>
</feature>
<keyword evidence="6" id="KW-1185">Reference proteome</keyword>
<organism evidence="5 6">
    <name type="scientific">Brassica cretica</name>
    <name type="common">Mustard</name>
    <dbReference type="NCBI Taxonomy" id="69181"/>
    <lineage>
        <taxon>Eukaryota</taxon>
        <taxon>Viridiplantae</taxon>
        <taxon>Streptophyta</taxon>
        <taxon>Embryophyta</taxon>
        <taxon>Tracheophyta</taxon>
        <taxon>Spermatophyta</taxon>
        <taxon>Magnoliopsida</taxon>
        <taxon>eudicotyledons</taxon>
        <taxon>Gunneridae</taxon>
        <taxon>Pentapetalae</taxon>
        <taxon>rosids</taxon>
        <taxon>malvids</taxon>
        <taxon>Brassicales</taxon>
        <taxon>Brassicaceae</taxon>
        <taxon>Brassiceae</taxon>
        <taxon>Brassica</taxon>
    </lineage>
</organism>
<dbReference type="PROSITE" id="PS50222">
    <property type="entry name" value="EF_HAND_2"/>
    <property type="match status" value="1"/>
</dbReference>
<dbReference type="PROSITE" id="PS00018">
    <property type="entry name" value="EF_HAND_1"/>
    <property type="match status" value="1"/>
</dbReference>
<dbReference type="InterPro" id="IPR039039">
    <property type="entry name" value="RAI1-like_fam"/>
</dbReference>
<dbReference type="InterPro" id="IPR018247">
    <property type="entry name" value="EF_Hand_1_Ca_BS"/>
</dbReference>
<reference evidence="5 6" key="1">
    <citation type="journal article" date="2020" name="BMC Genomics">
        <title>Intraspecific diversification of the crop wild relative Brassica cretica Lam. using demographic model selection.</title>
        <authorList>
            <person name="Kioukis A."/>
            <person name="Michalopoulou V.A."/>
            <person name="Briers L."/>
            <person name="Pirintsos S."/>
            <person name="Studholme D.J."/>
            <person name="Pavlidis P."/>
            <person name="Sarris P.F."/>
        </authorList>
    </citation>
    <scope>NUCLEOTIDE SEQUENCE [LARGE SCALE GENOMIC DNA]</scope>
    <source>
        <strain evidence="6">cv. PFS-1207/04</strain>
    </source>
</reference>
<evidence type="ECO:0000313" key="6">
    <source>
        <dbReference type="Proteomes" id="UP000266723"/>
    </source>
</evidence>
<dbReference type="Pfam" id="PF08652">
    <property type="entry name" value="RAI1"/>
    <property type="match status" value="1"/>
</dbReference>